<feature type="region of interest" description="Disordered" evidence="14">
    <location>
        <begin position="998"/>
        <end position="1023"/>
    </location>
</feature>
<evidence type="ECO:0000256" key="11">
    <source>
        <dbReference type="ARBA" id="ARBA00023242"/>
    </source>
</evidence>
<evidence type="ECO:0000256" key="3">
    <source>
        <dbReference type="ARBA" id="ARBA00006801"/>
    </source>
</evidence>
<dbReference type="PANTHER" id="PTHR10694:SF33">
    <property type="entry name" value="LYSINE-SPECIFIC DEMETHYLASE 5"/>
    <property type="match status" value="1"/>
</dbReference>
<dbReference type="Pfam" id="PF01388">
    <property type="entry name" value="ARID"/>
    <property type="match status" value="1"/>
</dbReference>
<dbReference type="PROSITE" id="PS01359">
    <property type="entry name" value="ZF_PHD_1"/>
    <property type="match status" value="2"/>
</dbReference>
<evidence type="ECO:0000259" key="15">
    <source>
        <dbReference type="PROSITE" id="PS50016"/>
    </source>
</evidence>
<feature type="region of interest" description="Disordered" evidence="14">
    <location>
        <begin position="1484"/>
        <end position="1653"/>
    </location>
</feature>
<evidence type="ECO:0000256" key="13">
    <source>
        <dbReference type="PROSITE-ProRule" id="PRU00146"/>
    </source>
</evidence>
<keyword evidence="6" id="KW-0677">Repeat</keyword>
<evidence type="ECO:0000256" key="6">
    <source>
        <dbReference type="ARBA" id="ARBA00022737"/>
    </source>
</evidence>
<evidence type="ECO:0000256" key="5">
    <source>
        <dbReference type="ARBA" id="ARBA00022723"/>
    </source>
</evidence>
<keyword evidence="5" id="KW-0479">Metal-binding</keyword>
<feature type="compositionally biased region" description="Low complexity" evidence="14">
    <location>
        <begin position="1546"/>
        <end position="1557"/>
    </location>
</feature>
<comment type="similarity">
    <text evidence="3">Belongs to the JARID1 histone demethylase family.</text>
</comment>
<feature type="compositionally biased region" description="Low complexity" evidence="14">
    <location>
        <begin position="1"/>
        <end position="24"/>
    </location>
</feature>
<dbReference type="PROSITE" id="PS51184">
    <property type="entry name" value="JMJC"/>
    <property type="match status" value="1"/>
</dbReference>
<dbReference type="InterPro" id="IPR003349">
    <property type="entry name" value="JmjN"/>
</dbReference>
<dbReference type="PROSITE" id="PS51183">
    <property type="entry name" value="JMJN"/>
    <property type="match status" value="1"/>
</dbReference>
<dbReference type="CDD" id="cd15518">
    <property type="entry name" value="PHD_Ecm5p_Lid2p_like"/>
    <property type="match status" value="1"/>
</dbReference>
<evidence type="ECO:0000256" key="7">
    <source>
        <dbReference type="ARBA" id="ARBA00022771"/>
    </source>
</evidence>
<dbReference type="Gene3D" id="2.30.30.1150">
    <property type="match status" value="1"/>
</dbReference>
<feature type="compositionally biased region" description="Polar residues" evidence="14">
    <location>
        <begin position="1559"/>
        <end position="1570"/>
    </location>
</feature>
<dbReference type="InterPro" id="IPR011011">
    <property type="entry name" value="Znf_FYVE_PHD"/>
</dbReference>
<dbReference type="Pfam" id="PF02375">
    <property type="entry name" value="JmjN"/>
    <property type="match status" value="1"/>
</dbReference>
<comment type="cofactor">
    <cofactor evidence="1">
        <name>Fe(2+)</name>
        <dbReference type="ChEBI" id="CHEBI:29033"/>
    </cofactor>
</comment>
<feature type="compositionally biased region" description="Basic residues" evidence="14">
    <location>
        <begin position="999"/>
        <end position="1013"/>
    </location>
</feature>
<evidence type="ECO:0000259" key="17">
    <source>
        <dbReference type="PROSITE" id="PS51183"/>
    </source>
</evidence>
<feature type="domain" description="ARID" evidence="16">
    <location>
        <begin position="153"/>
        <end position="246"/>
    </location>
</feature>
<dbReference type="EMBL" id="JBBBZM010000056">
    <property type="protein sequence ID" value="KAL0636133.1"/>
    <property type="molecule type" value="Genomic_DNA"/>
</dbReference>
<feature type="region of interest" description="Disordered" evidence="14">
    <location>
        <begin position="1300"/>
        <end position="1329"/>
    </location>
</feature>
<feature type="region of interest" description="Disordered" evidence="14">
    <location>
        <begin position="264"/>
        <end position="331"/>
    </location>
</feature>
<reference evidence="19 20" key="1">
    <citation type="submission" date="2024-02" db="EMBL/GenBank/DDBJ databases">
        <title>Discinaceae phylogenomics.</title>
        <authorList>
            <person name="Dirks A.C."/>
            <person name="James T.Y."/>
        </authorList>
    </citation>
    <scope>NUCLEOTIDE SEQUENCE [LARGE SCALE GENOMIC DNA]</scope>
    <source>
        <strain evidence="19 20">ACD0624</strain>
    </source>
</reference>
<feature type="domain" description="PHD-type" evidence="15">
    <location>
        <begin position="473"/>
        <end position="523"/>
    </location>
</feature>
<keyword evidence="7 13" id="KW-0863">Zinc-finger</keyword>
<dbReference type="InterPro" id="IPR004198">
    <property type="entry name" value="Znf_C5HC2"/>
</dbReference>
<evidence type="ECO:0000259" key="16">
    <source>
        <dbReference type="PROSITE" id="PS51011"/>
    </source>
</evidence>
<dbReference type="Gene3D" id="1.10.150.60">
    <property type="entry name" value="ARID DNA-binding domain"/>
    <property type="match status" value="1"/>
</dbReference>
<feature type="compositionally biased region" description="Low complexity" evidence="14">
    <location>
        <begin position="1588"/>
        <end position="1606"/>
    </location>
</feature>
<keyword evidence="8" id="KW-0862">Zinc</keyword>
<dbReference type="CDD" id="cd16100">
    <property type="entry name" value="ARID"/>
    <property type="match status" value="1"/>
</dbReference>
<dbReference type="InterPro" id="IPR036431">
    <property type="entry name" value="ARID_dom_sf"/>
</dbReference>
<dbReference type="Gene3D" id="2.60.120.650">
    <property type="entry name" value="Cupin"/>
    <property type="match status" value="1"/>
</dbReference>
<evidence type="ECO:0000256" key="14">
    <source>
        <dbReference type="SAM" id="MobiDB-lite"/>
    </source>
</evidence>
<dbReference type="EC" id="1.14.11.67" evidence="4"/>
<evidence type="ECO:0000256" key="4">
    <source>
        <dbReference type="ARBA" id="ARBA00012902"/>
    </source>
</evidence>
<dbReference type="InterPro" id="IPR013083">
    <property type="entry name" value="Znf_RING/FYVE/PHD"/>
</dbReference>
<dbReference type="InterPro" id="IPR048615">
    <property type="entry name" value="KDM5_C-hel"/>
</dbReference>
<feature type="compositionally biased region" description="Low complexity" evidence="14">
    <location>
        <begin position="1632"/>
        <end position="1645"/>
    </location>
</feature>
<dbReference type="SUPFAM" id="SSF51197">
    <property type="entry name" value="Clavaminate synthase-like"/>
    <property type="match status" value="1"/>
</dbReference>
<dbReference type="PROSITE" id="PS50016">
    <property type="entry name" value="ZF_PHD_2"/>
    <property type="match status" value="2"/>
</dbReference>
<dbReference type="InterPro" id="IPR001965">
    <property type="entry name" value="Znf_PHD"/>
</dbReference>
<evidence type="ECO:0000259" key="18">
    <source>
        <dbReference type="PROSITE" id="PS51184"/>
    </source>
</evidence>
<dbReference type="CDD" id="cd15519">
    <property type="entry name" value="PHD1_Lid2p_like"/>
    <property type="match status" value="1"/>
</dbReference>
<dbReference type="Gene3D" id="3.30.40.10">
    <property type="entry name" value="Zinc/RING finger domain, C3HC4 (zinc finger)"/>
    <property type="match status" value="1"/>
</dbReference>
<dbReference type="SUPFAM" id="SSF57903">
    <property type="entry name" value="FYVE/PHD zinc finger"/>
    <property type="match status" value="2"/>
</dbReference>
<dbReference type="InterPro" id="IPR019786">
    <property type="entry name" value="Zinc_finger_PHD-type_CS"/>
</dbReference>
<evidence type="ECO:0000256" key="2">
    <source>
        <dbReference type="ARBA" id="ARBA00004123"/>
    </source>
</evidence>
<feature type="compositionally biased region" description="Basic and acidic residues" evidence="14">
    <location>
        <begin position="1300"/>
        <end position="1314"/>
    </location>
</feature>
<feature type="compositionally biased region" description="Basic and acidic residues" evidence="14">
    <location>
        <begin position="65"/>
        <end position="78"/>
    </location>
</feature>
<feature type="region of interest" description="Disordered" evidence="14">
    <location>
        <begin position="359"/>
        <end position="474"/>
    </location>
</feature>
<dbReference type="SMART" id="SM00249">
    <property type="entry name" value="PHD"/>
    <property type="match status" value="2"/>
</dbReference>
<keyword evidence="10" id="KW-0408">Iron</keyword>
<feature type="domain" description="PHD-type" evidence="15">
    <location>
        <begin position="1333"/>
        <end position="1382"/>
    </location>
</feature>
<sequence length="1710" mass="191167">MPAAASSSSSAAASSARPSPRAPSTRMKAGGPGGGGSMPTAHPGPGGYQSAPLSSRKAQALDMSTVERRSSTSKENPKRIRPHGLAEAPTYRPTLEQWKDPFEYIKSISEEGKKYGICKIIPPDSWNPDFAIDTERFHFRTRRQELNSVEGGTRANLNYLDQLSKYHKQHGTNLNRFPSVDKRPLDLYRLKKAVEIRGGFNNVCKHKKWAEIGRDLGYSGKIMSSLSTSLKNSYQRYLHPYEEWVKSAKPGVQQQIEAELRGAITPSPAGSPMKKFPPDKSLNSPLGSLPPDSPAIRASVTLAGSLRGTPDKSDTDMTDATPIRGSTPAMNGGFTSVNSASGFTPVNAGPASFTPMNVLNGNRREADSGLTPASNARRIENGATPSKRNTPEFKGAFGSILKRGHSQENGGIDSKELSNEPGGTGDDSENGERRSKRLKKEPAPMVAGSHMTLHRPSSTPRTLGGDRNNSNPGEKCEKCGRGDDMVNLLLCDSCDHGYHTYCLDPVLKSVPDRDWYCDRCLVGTGDYGFADGEIYSLRQFQEKANNFKNHYFQSKMPFDPVLNKPRPVTEDDVEREFWRLVESVHETVEVEYGADIHSTTHGSGFPTIEKQPVNLYSTDPWNLNNLPLHPESLFRHIKSDVSGMTVPWLYVGMSFSTFCWHNEDHYTYSANYQHFGSTKTWYGIPGADAEKFENAMREAVPELFEQQPDLLFQLVTLLTPQQLMKAGVTVYALDQRAGQFVITFPQAYHAGFNHGFNFNEAVNFAPSDWEPFGQEGVGRYQEFRKAPVFSHDELLLTAAARDSSIRTSQWFVNFTALEYNDDTNRALSRLSPALVRIRDKEFAERHGLLDQVPDIKQAVLGEDDELSEDQYQCGVCKVYCYLSQVTCSCTTNVTCPSHYRDICDCDVSNLTLRLRKTEEDLRELVQKVHDKAHMPNAWAAKLEKTMSDTPRPALKVLKSLLTEGERIPCYIPELAPLKAFVERAQEWVDEATPYISRKQQNRRKNEKAWRKGSSKQAEMEEKEREHRKLESILKLLESAENIGFECPEIDQLRERADAIRDFQLRARNALATPGTLSTANYEELVETGKSFNVDLAETDLLEKIVRQLKWVDSARESRGRFMDLNETAELIKSGHDLGIPDNNEQMIFLKSQKEGGDMWEAKAKELMKAEVVHFQQLEALSSQASTLPVSRETLAQVDQILNKQREAHRQIISLYEQSKQPDLLERPHYKDVREVLDSLMELHSKPVGTIDLEKEQKRHEDWMRRGKKLFGKANAPLHILGQHMAYVEGRNEHCFCLEDRPRTPVEPSSREPSPEPKGGGPFGESSRGGRPREVFCICRQPEAGMMIECEVCHEWYHGKCLKIARGKVKEDDKYTCPICDYRVKIPRDAARPKLEDLIEWHLEIPNLPFIPDELDCLNNIIKAAKGFRDYVRPYTSSALGLTSAEVPTMRFYLRKIEGAEILLAHETNFFRTELHRWMPIAPEPPPAIEVSMSTRKPRPTKQQKLMAQMGITNPEDLPPQLRTKSHSFSKKKASDINSKPPPAIKPAPSKAAMSPSSPDTPTLNPGQTHAQSQQSPSQPHFDYGGSRFGSAASQSSPPFSQPAFGQTPVRLGSPVLMNNPGRGPTLDPALFSSSFSGSRNESGGSPQYSSANNRDMNNMFEALTNHDATELYVKETAPTTSVSYEALAAEALNTASDGLDSNLADQYLAQ</sequence>
<evidence type="ECO:0000313" key="19">
    <source>
        <dbReference type="EMBL" id="KAL0636133.1"/>
    </source>
</evidence>
<dbReference type="PANTHER" id="PTHR10694">
    <property type="entry name" value="LYSINE-SPECIFIC DEMETHYLASE"/>
    <property type="match status" value="1"/>
</dbReference>
<organism evidence="19 20">
    <name type="scientific">Discina gigas</name>
    <dbReference type="NCBI Taxonomy" id="1032678"/>
    <lineage>
        <taxon>Eukaryota</taxon>
        <taxon>Fungi</taxon>
        <taxon>Dikarya</taxon>
        <taxon>Ascomycota</taxon>
        <taxon>Pezizomycotina</taxon>
        <taxon>Pezizomycetes</taxon>
        <taxon>Pezizales</taxon>
        <taxon>Discinaceae</taxon>
        <taxon>Discina</taxon>
    </lineage>
</organism>
<name>A0ABR3GJL9_9PEZI</name>
<dbReference type="PROSITE" id="PS51011">
    <property type="entry name" value="ARID"/>
    <property type="match status" value="1"/>
</dbReference>
<dbReference type="SUPFAM" id="SSF46774">
    <property type="entry name" value="ARID-like"/>
    <property type="match status" value="1"/>
</dbReference>
<feature type="compositionally biased region" description="Polar residues" evidence="14">
    <location>
        <begin position="455"/>
        <end position="472"/>
    </location>
</feature>
<dbReference type="Pfam" id="PF00628">
    <property type="entry name" value="PHD"/>
    <property type="match status" value="2"/>
</dbReference>
<dbReference type="SMART" id="SM00501">
    <property type="entry name" value="BRIGHT"/>
    <property type="match status" value="1"/>
</dbReference>
<evidence type="ECO:0000256" key="12">
    <source>
        <dbReference type="ARBA" id="ARBA00048734"/>
    </source>
</evidence>
<dbReference type="SMART" id="SM01014">
    <property type="entry name" value="ARID"/>
    <property type="match status" value="1"/>
</dbReference>
<evidence type="ECO:0000256" key="1">
    <source>
        <dbReference type="ARBA" id="ARBA00001954"/>
    </source>
</evidence>
<keyword evidence="20" id="KW-1185">Reference proteome</keyword>
<evidence type="ECO:0000256" key="10">
    <source>
        <dbReference type="ARBA" id="ARBA00023004"/>
    </source>
</evidence>
<dbReference type="Pfam" id="PF02928">
    <property type="entry name" value="zf-C5HC2"/>
    <property type="match status" value="1"/>
</dbReference>
<keyword evidence="11" id="KW-0539">Nucleus</keyword>
<protein>
    <recommendedName>
        <fullName evidence="4">[histone H3]-trimethyl-L-lysine(4) demethylase</fullName>
        <ecNumber evidence="4">1.14.11.67</ecNumber>
    </recommendedName>
</protein>
<dbReference type="InterPro" id="IPR013637">
    <property type="entry name" value="Lys_sp_deMease-like_dom"/>
</dbReference>
<dbReference type="Pfam" id="PF21323">
    <property type="entry name" value="KDM5_C-hel"/>
    <property type="match status" value="1"/>
</dbReference>
<proteinExistence type="inferred from homology"/>
<evidence type="ECO:0000256" key="9">
    <source>
        <dbReference type="ARBA" id="ARBA00023002"/>
    </source>
</evidence>
<comment type="catalytic activity">
    <reaction evidence="12">
        <text>N(6),N(6),N(6)-trimethyl-L-lysyl(4)-[histone H3] + 3 2-oxoglutarate + 3 O2 = L-lysyl(4)-[histone H3] + 3 formaldehyde + 3 succinate + 3 CO2</text>
        <dbReference type="Rhea" id="RHEA:60208"/>
        <dbReference type="Rhea" id="RHEA-COMP:15537"/>
        <dbReference type="Rhea" id="RHEA-COMP:15547"/>
        <dbReference type="ChEBI" id="CHEBI:15379"/>
        <dbReference type="ChEBI" id="CHEBI:16526"/>
        <dbReference type="ChEBI" id="CHEBI:16810"/>
        <dbReference type="ChEBI" id="CHEBI:16842"/>
        <dbReference type="ChEBI" id="CHEBI:29969"/>
        <dbReference type="ChEBI" id="CHEBI:30031"/>
        <dbReference type="ChEBI" id="CHEBI:61961"/>
        <dbReference type="EC" id="1.14.11.67"/>
    </reaction>
</comment>
<gene>
    <name evidence="19" type="ORF">Q9L58_004922</name>
</gene>
<comment type="subcellular location">
    <subcellularLocation>
        <location evidence="2">Nucleus</location>
    </subcellularLocation>
</comment>
<dbReference type="SMART" id="SM00545">
    <property type="entry name" value="JmjN"/>
    <property type="match status" value="1"/>
</dbReference>
<dbReference type="InterPro" id="IPR003347">
    <property type="entry name" value="JmjC_dom"/>
</dbReference>
<evidence type="ECO:0000313" key="20">
    <source>
        <dbReference type="Proteomes" id="UP001447188"/>
    </source>
</evidence>
<feature type="domain" description="JmjC" evidence="18">
    <location>
        <begin position="615"/>
        <end position="781"/>
    </location>
</feature>
<dbReference type="Proteomes" id="UP001447188">
    <property type="component" value="Unassembled WGS sequence"/>
</dbReference>
<dbReference type="InterPro" id="IPR019787">
    <property type="entry name" value="Znf_PHD-finger"/>
</dbReference>
<keyword evidence="9" id="KW-0560">Oxidoreductase</keyword>
<dbReference type="Pfam" id="PF08429">
    <property type="entry name" value="PLU-1"/>
    <property type="match status" value="1"/>
</dbReference>
<feature type="domain" description="JmjN" evidence="17">
    <location>
        <begin position="88"/>
        <end position="129"/>
    </location>
</feature>
<evidence type="ECO:0000256" key="8">
    <source>
        <dbReference type="ARBA" id="ARBA00022833"/>
    </source>
</evidence>
<comment type="caution">
    <text evidence="19">The sequence shown here is derived from an EMBL/GenBank/DDBJ whole genome shotgun (WGS) entry which is preliminary data.</text>
</comment>
<feature type="region of interest" description="Disordered" evidence="14">
    <location>
        <begin position="1"/>
        <end position="83"/>
    </location>
</feature>
<dbReference type="Pfam" id="PF02373">
    <property type="entry name" value="JmjC"/>
    <property type="match status" value="1"/>
</dbReference>
<dbReference type="InterPro" id="IPR001606">
    <property type="entry name" value="ARID_dom"/>
</dbReference>
<dbReference type="SMART" id="SM00558">
    <property type="entry name" value="JmjC"/>
    <property type="match status" value="1"/>
</dbReference>
<accession>A0ABR3GJL9</accession>